<reference evidence="3" key="1">
    <citation type="submission" date="2019-01" db="EMBL/GenBank/DDBJ databases">
        <title>Gri0909 isolated from a small marine red alga.</title>
        <authorList>
            <person name="Kim J."/>
            <person name="Jeong S.E."/>
            <person name="Jeon C.O."/>
        </authorList>
    </citation>
    <scope>NUCLEOTIDE SEQUENCE [LARGE SCALE GENOMIC DNA]</scope>
    <source>
        <strain evidence="3">Gri0909</strain>
    </source>
</reference>
<evidence type="ECO:0000313" key="2">
    <source>
        <dbReference type="EMBL" id="RVU36344.1"/>
    </source>
</evidence>
<dbReference type="PANTHER" id="PTHR48207:SF4">
    <property type="entry name" value="BLL6097 PROTEIN"/>
    <property type="match status" value="1"/>
</dbReference>
<dbReference type="PANTHER" id="PTHR48207">
    <property type="entry name" value="SUCCINATE--HYDROXYMETHYLGLUTARATE COA-TRANSFERASE"/>
    <property type="match status" value="1"/>
</dbReference>
<organism evidence="2 3">
    <name type="scientific">Hwanghaeella grinnelliae</name>
    <dbReference type="NCBI Taxonomy" id="2500179"/>
    <lineage>
        <taxon>Bacteria</taxon>
        <taxon>Pseudomonadati</taxon>
        <taxon>Pseudomonadota</taxon>
        <taxon>Alphaproteobacteria</taxon>
        <taxon>Rhodospirillales</taxon>
        <taxon>Rhodospirillaceae</taxon>
        <taxon>Hwanghaeella</taxon>
    </lineage>
</organism>
<comment type="caution">
    <text evidence="2">The sequence shown here is derived from an EMBL/GenBank/DDBJ whole genome shotgun (WGS) entry which is preliminary data.</text>
</comment>
<evidence type="ECO:0000256" key="1">
    <source>
        <dbReference type="ARBA" id="ARBA00022679"/>
    </source>
</evidence>
<protein>
    <submittedName>
        <fullName evidence="2">CoA transferase</fullName>
    </submittedName>
</protein>
<dbReference type="SUPFAM" id="SSF89796">
    <property type="entry name" value="CoA-transferase family III (CaiB/BaiF)"/>
    <property type="match status" value="1"/>
</dbReference>
<evidence type="ECO:0000313" key="3">
    <source>
        <dbReference type="Proteomes" id="UP000287447"/>
    </source>
</evidence>
<dbReference type="InterPro" id="IPR003673">
    <property type="entry name" value="CoA-Trfase_fam_III"/>
</dbReference>
<keyword evidence="3" id="KW-1185">Reference proteome</keyword>
<dbReference type="Pfam" id="PF02515">
    <property type="entry name" value="CoA_transf_3"/>
    <property type="match status" value="1"/>
</dbReference>
<dbReference type="InterPro" id="IPR050483">
    <property type="entry name" value="CoA-transferase_III_domain"/>
</dbReference>
<gene>
    <name evidence="2" type="ORF">EOI86_14125</name>
</gene>
<proteinExistence type="predicted"/>
<keyword evidence="1 2" id="KW-0808">Transferase</keyword>
<dbReference type="Proteomes" id="UP000287447">
    <property type="component" value="Unassembled WGS sequence"/>
</dbReference>
<dbReference type="Gene3D" id="3.30.1540.10">
    <property type="entry name" value="formyl-coa transferase, domain 3"/>
    <property type="match status" value="1"/>
</dbReference>
<dbReference type="InterPro" id="IPR023606">
    <property type="entry name" value="CoA-Trfase_III_dom_1_sf"/>
</dbReference>
<name>A0A3S2VPH0_9PROT</name>
<sequence length="396" mass="43446">MQEEDLPLSGIRVLDLTTVIFGPFAGQILGDFGADVIKVEAPGGDQTRAVGASREEGMGALFLGCNRNKRSVVLDLKQKTHAEALWKLIEGADVLMHNVRPQKFKTLGFDADTVLARKPSLIYAGLHGFWEEGPYGGMPAYDDVVQGLSGFAGSFTERDGAPMLAPSVIADKSSGLMAVNGILAALLRRARTGKGGYVEIGMLEGLTGFNLVEHLQGLNFDPPEGPAGYRRALSPGRRPYKTKDGYICILAYTDKQWAAFWDVVGRADLAQDERFTTMGSRARNIDALYDEAGASLEQRTSDEWLTLLRKGEIPCGPVNNLGDLPNDPHLQAVNFFRPYDHPSQGKMRVAETPYKFDRESLPVRHHHPRLNEHGAEVLREAGCTEDQIRNIIGTEE</sequence>
<dbReference type="AlphaFoldDB" id="A0A3S2VPH0"/>
<dbReference type="EMBL" id="SADE01000002">
    <property type="protein sequence ID" value="RVU36344.1"/>
    <property type="molecule type" value="Genomic_DNA"/>
</dbReference>
<accession>A0A3S2VPH0</accession>
<dbReference type="GO" id="GO:0008410">
    <property type="term" value="F:CoA-transferase activity"/>
    <property type="evidence" value="ECO:0007669"/>
    <property type="project" value="TreeGrafter"/>
</dbReference>
<dbReference type="Gene3D" id="3.40.50.10540">
    <property type="entry name" value="Crotonobetainyl-coa:carnitine coa-transferase, domain 1"/>
    <property type="match status" value="1"/>
</dbReference>
<dbReference type="InterPro" id="IPR044855">
    <property type="entry name" value="CoA-Trfase_III_dom3_sf"/>
</dbReference>
<dbReference type="RefSeq" id="WP_127765820.1">
    <property type="nucleotide sequence ID" value="NZ_SADE01000002.1"/>
</dbReference>
<dbReference type="OrthoDB" id="9781472at2"/>